<dbReference type="AlphaFoldDB" id="A0A1R0KG10"/>
<evidence type="ECO:0000313" key="3">
    <source>
        <dbReference type="EMBL" id="OLZ44502.1"/>
    </source>
</evidence>
<protein>
    <submittedName>
        <fullName evidence="3">Thioesterase</fullName>
    </submittedName>
</protein>
<dbReference type="EMBL" id="MQUQ01000025">
    <property type="protein sequence ID" value="OLZ44502.1"/>
    <property type="molecule type" value="Genomic_DNA"/>
</dbReference>
<keyword evidence="4" id="KW-1185">Reference proteome</keyword>
<dbReference type="RefSeq" id="WP_076167364.1">
    <property type="nucleotide sequence ID" value="NZ_JBEZVB010000179.1"/>
</dbReference>
<dbReference type="Gene3D" id="3.40.50.1820">
    <property type="entry name" value="alpha/beta hydrolase"/>
    <property type="match status" value="1"/>
</dbReference>
<reference evidence="3 4" key="1">
    <citation type="submission" date="2016-01" db="EMBL/GenBank/DDBJ databases">
        <title>Amycolatopsis coloradensis genome sequencing and assembly.</title>
        <authorList>
            <person name="Mayilraj S."/>
        </authorList>
    </citation>
    <scope>NUCLEOTIDE SEQUENCE [LARGE SCALE GENOMIC DNA]</scope>
    <source>
        <strain evidence="3 4">DSM 44225</strain>
    </source>
</reference>
<organism evidence="3 4">
    <name type="scientific">Amycolatopsis coloradensis</name>
    <dbReference type="NCBI Taxonomy" id="76021"/>
    <lineage>
        <taxon>Bacteria</taxon>
        <taxon>Bacillati</taxon>
        <taxon>Actinomycetota</taxon>
        <taxon>Actinomycetes</taxon>
        <taxon>Pseudonocardiales</taxon>
        <taxon>Pseudonocardiaceae</taxon>
        <taxon>Amycolatopsis</taxon>
    </lineage>
</organism>
<gene>
    <name evidence="3" type="ORF">BS329_36085</name>
</gene>
<dbReference type="STRING" id="76021.BS329_36085"/>
<comment type="caution">
    <text evidence="3">The sequence shown here is derived from an EMBL/GenBank/DDBJ whole genome shotgun (WGS) entry which is preliminary data.</text>
</comment>
<dbReference type="GO" id="GO:0008610">
    <property type="term" value="P:lipid biosynthetic process"/>
    <property type="evidence" value="ECO:0007669"/>
    <property type="project" value="TreeGrafter"/>
</dbReference>
<dbReference type="SUPFAM" id="SSF53474">
    <property type="entry name" value="alpha/beta-Hydrolases"/>
    <property type="match status" value="1"/>
</dbReference>
<proteinExistence type="inferred from homology"/>
<dbReference type="Pfam" id="PF00975">
    <property type="entry name" value="Thioesterase"/>
    <property type="match status" value="1"/>
</dbReference>
<evidence type="ECO:0000259" key="2">
    <source>
        <dbReference type="Pfam" id="PF00975"/>
    </source>
</evidence>
<feature type="domain" description="Thioesterase" evidence="2">
    <location>
        <begin position="20"/>
        <end position="235"/>
    </location>
</feature>
<comment type="similarity">
    <text evidence="1">Belongs to the thioesterase family.</text>
</comment>
<dbReference type="PANTHER" id="PTHR11487:SF0">
    <property type="entry name" value="S-ACYL FATTY ACID SYNTHASE THIOESTERASE, MEDIUM CHAIN"/>
    <property type="match status" value="1"/>
</dbReference>
<dbReference type="InterPro" id="IPR012223">
    <property type="entry name" value="TEII"/>
</dbReference>
<evidence type="ECO:0000256" key="1">
    <source>
        <dbReference type="ARBA" id="ARBA00007169"/>
    </source>
</evidence>
<evidence type="ECO:0000313" key="4">
    <source>
        <dbReference type="Proteomes" id="UP000187486"/>
    </source>
</evidence>
<dbReference type="InterPro" id="IPR029058">
    <property type="entry name" value="AB_hydrolase_fold"/>
</dbReference>
<dbReference type="OrthoDB" id="4169718at2"/>
<dbReference type="InterPro" id="IPR001031">
    <property type="entry name" value="Thioesterase"/>
</dbReference>
<name>A0A1R0KG10_9PSEU</name>
<accession>A0A1R0KG10</accession>
<dbReference type="PANTHER" id="PTHR11487">
    <property type="entry name" value="THIOESTERASE"/>
    <property type="match status" value="1"/>
</dbReference>
<sequence>MRKRRNKWLPREPSAEATGRVFLIPYSGCGASMYRNWPRQYEGVDLLPVELPGHETRLAEPNFETYQELAKLMAAGLEPYFDLPYAFFGHCGSALAAYEVSSEITRAGLPQPATVYISSQVAPQDGPFGRFLEMDDDELAEELTTLSRQLGSEPNPDLISFYVEVLREDVETNKRYVMPDPFRLDCPVTTIGWTEDVEIRHDTMGGWTACGETTFELLPGKHHRFIDAPPELLSVLSGGLGRRY</sequence>
<dbReference type="Proteomes" id="UP000187486">
    <property type="component" value="Unassembled WGS sequence"/>
</dbReference>